<comment type="caution">
    <text evidence="1">The sequence shown here is derived from an EMBL/GenBank/DDBJ whole genome shotgun (WGS) entry which is preliminary data.</text>
</comment>
<evidence type="ECO:0000313" key="1">
    <source>
        <dbReference type="EMBL" id="PCH62963.1"/>
    </source>
</evidence>
<organism evidence="1 2">
    <name type="scientific">SAR86 cluster bacterium</name>
    <dbReference type="NCBI Taxonomy" id="2030880"/>
    <lineage>
        <taxon>Bacteria</taxon>
        <taxon>Pseudomonadati</taxon>
        <taxon>Pseudomonadota</taxon>
        <taxon>Gammaproteobacteria</taxon>
        <taxon>SAR86 cluster</taxon>
    </lineage>
</organism>
<dbReference type="EMBL" id="NVQR01000030">
    <property type="protein sequence ID" value="PCH62963.1"/>
    <property type="molecule type" value="Genomic_DNA"/>
</dbReference>
<sequence length="441" mass="50442">MAQDDFFGNISVDITNNQDPNKKFQVLGSLSQKIGFGLEQPSDMFARNKRQLSKVETILFTQLDTKLGNDVHLRVSAKLYHDEIYRLGDDGEYSSAEISRFRNRFEVRDLYLEKSFDNGLYVKFGKQVLAWGQAEYLRVSDLINIEDQYTFGQQDLEDIRLQVPALLVSFTRGAWTFDNVVTYKAGRNKTSPKGDEFDQLIALRDQFSLGRVKPDQELEYFLRASTHYSRGDLEIVAADFNDNQLGFENFSLDISNNSPSLPLPNQINFTQQRMQALAASGNWVNGPWLVFAEAGRHFNKAITPSNAEQFNQLNGHNSFDQTLTVLGVEYNGFSNTLLSFEADNVVTNTRRFMPEQDINLLSFSTRAYWTALNQRLEVLAIWTKLADNAGRVGRLTINYDVSDSIDLGFLWVDYHGNSNSILFDYRNNDVVQIELSYNFQN</sequence>
<evidence type="ECO:0008006" key="3">
    <source>
        <dbReference type="Google" id="ProtNLM"/>
    </source>
</evidence>
<protein>
    <recommendedName>
        <fullName evidence="3">DUF1302 domain-containing protein</fullName>
    </recommendedName>
</protein>
<evidence type="ECO:0000313" key="2">
    <source>
        <dbReference type="Proteomes" id="UP000218172"/>
    </source>
</evidence>
<accession>A0A2A4MSS0</accession>
<dbReference type="InterPro" id="IPR010727">
    <property type="entry name" value="DUF1302"/>
</dbReference>
<dbReference type="Proteomes" id="UP000218172">
    <property type="component" value="Unassembled WGS sequence"/>
</dbReference>
<reference evidence="2" key="1">
    <citation type="submission" date="2017-08" db="EMBL/GenBank/DDBJ databases">
        <title>A dynamic microbial community with high functional redundancy inhabits the cold, oxic subseafloor aquifer.</title>
        <authorList>
            <person name="Tully B.J."/>
            <person name="Wheat C.G."/>
            <person name="Glazer B.T."/>
            <person name="Huber J.A."/>
        </authorList>
    </citation>
    <scope>NUCLEOTIDE SEQUENCE [LARGE SCALE GENOMIC DNA]</scope>
</reference>
<dbReference type="AlphaFoldDB" id="A0A2A4MSS0"/>
<name>A0A2A4MSS0_9GAMM</name>
<proteinExistence type="predicted"/>
<gene>
    <name evidence="1" type="ORF">COC19_02055</name>
</gene>
<dbReference type="Pfam" id="PF06980">
    <property type="entry name" value="DUF1302"/>
    <property type="match status" value="1"/>
</dbReference>